<dbReference type="GO" id="GO:0005886">
    <property type="term" value="C:plasma membrane"/>
    <property type="evidence" value="ECO:0007669"/>
    <property type="project" value="UniProtKB-SubCell"/>
</dbReference>
<protein>
    <submittedName>
        <fullName evidence="9">Small multidrug resistance pump</fullName>
    </submittedName>
</protein>
<evidence type="ECO:0000256" key="4">
    <source>
        <dbReference type="ARBA" id="ARBA00022692"/>
    </source>
</evidence>
<accession>A0A1G9I4E8</accession>
<feature type="transmembrane region" description="Helical" evidence="8">
    <location>
        <begin position="91"/>
        <end position="111"/>
    </location>
</feature>
<proteinExistence type="inferred from homology"/>
<dbReference type="InterPro" id="IPR000390">
    <property type="entry name" value="Small_drug/metabolite_transptr"/>
</dbReference>
<dbReference type="InterPro" id="IPR045324">
    <property type="entry name" value="Small_multidrug_res"/>
</dbReference>
<dbReference type="STRING" id="686624.SAMN04488242_0700"/>
<dbReference type="GO" id="GO:0015199">
    <property type="term" value="F:amino-acid betaine transmembrane transporter activity"/>
    <property type="evidence" value="ECO:0007669"/>
    <property type="project" value="TreeGrafter"/>
</dbReference>
<evidence type="ECO:0000256" key="8">
    <source>
        <dbReference type="SAM" id="Phobius"/>
    </source>
</evidence>
<evidence type="ECO:0000313" key="10">
    <source>
        <dbReference type="Proteomes" id="UP000199475"/>
    </source>
</evidence>
<keyword evidence="5 8" id="KW-1133">Transmembrane helix</keyword>
<gene>
    <name evidence="9" type="ORF">SAMN04488242_0700</name>
</gene>
<reference evidence="9 10" key="1">
    <citation type="submission" date="2016-10" db="EMBL/GenBank/DDBJ databases">
        <authorList>
            <person name="de Groot N.N."/>
        </authorList>
    </citation>
    <scope>NUCLEOTIDE SEQUENCE [LARGE SCALE GENOMIC DNA]</scope>
    <source>
        <strain evidence="9 10">CGMCC 1.9159</strain>
    </source>
</reference>
<keyword evidence="6 8" id="KW-0472">Membrane</keyword>
<evidence type="ECO:0000256" key="2">
    <source>
        <dbReference type="ARBA" id="ARBA00022448"/>
    </source>
</evidence>
<dbReference type="GO" id="GO:0015297">
    <property type="term" value="F:antiporter activity"/>
    <property type="evidence" value="ECO:0007669"/>
    <property type="project" value="TreeGrafter"/>
</dbReference>
<dbReference type="Pfam" id="PF00893">
    <property type="entry name" value="Multi_Drug_Res"/>
    <property type="match status" value="1"/>
</dbReference>
<sequence>MTGGADRRRAWGFLVAAILLEVSATLSLRGALDRPWLYAVVVTGYVGAFAALAVCLRAGMGLGVAYGIWGASGVAVTALLSRWLFDEPLTLLMGVGIVVIATGVLCIELGSQAAMRQREARIGDER</sequence>
<dbReference type="GO" id="GO:0015220">
    <property type="term" value="F:choline transmembrane transporter activity"/>
    <property type="evidence" value="ECO:0007669"/>
    <property type="project" value="TreeGrafter"/>
</dbReference>
<comment type="subcellular location">
    <subcellularLocation>
        <location evidence="1 7">Cell membrane</location>
        <topology evidence="1 7">Multi-pass membrane protein</topology>
    </subcellularLocation>
</comment>
<keyword evidence="2" id="KW-0813">Transport</keyword>
<feature type="transmembrane region" description="Helical" evidence="8">
    <location>
        <begin position="63"/>
        <end position="85"/>
    </location>
</feature>
<dbReference type="SUPFAM" id="SSF103481">
    <property type="entry name" value="Multidrug resistance efflux transporter EmrE"/>
    <property type="match status" value="1"/>
</dbReference>
<dbReference type="Proteomes" id="UP000199475">
    <property type="component" value="Unassembled WGS sequence"/>
</dbReference>
<keyword evidence="10" id="KW-1185">Reference proteome</keyword>
<keyword evidence="4 7" id="KW-0812">Transmembrane</keyword>
<feature type="transmembrane region" description="Helical" evidence="8">
    <location>
        <begin position="37"/>
        <end position="56"/>
    </location>
</feature>
<dbReference type="AlphaFoldDB" id="A0A1G9I4E8"/>
<dbReference type="RefSeq" id="WP_218118300.1">
    <property type="nucleotide sequence ID" value="NZ_FNGP01000001.1"/>
</dbReference>
<evidence type="ECO:0000256" key="5">
    <source>
        <dbReference type="ARBA" id="ARBA00022989"/>
    </source>
</evidence>
<evidence type="ECO:0000256" key="7">
    <source>
        <dbReference type="RuleBase" id="RU003942"/>
    </source>
</evidence>
<name>A0A1G9I4E8_9ACTN</name>
<keyword evidence="3" id="KW-1003">Cell membrane</keyword>
<dbReference type="PANTHER" id="PTHR30561:SF1">
    <property type="entry name" value="MULTIDRUG TRANSPORTER EMRE"/>
    <property type="match status" value="1"/>
</dbReference>
<evidence type="ECO:0000256" key="3">
    <source>
        <dbReference type="ARBA" id="ARBA00022475"/>
    </source>
</evidence>
<comment type="similarity">
    <text evidence="7">Belongs to the drug/metabolite transporter (DMT) superfamily. Small multidrug resistance (SMR) (TC 2.A.7.1) family.</text>
</comment>
<evidence type="ECO:0000256" key="6">
    <source>
        <dbReference type="ARBA" id="ARBA00023136"/>
    </source>
</evidence>
<dbReference type="Gene3D" id="1.10.3730.20">
    <property type="match status" value="1"/>
</dbReference>
<dbReference type="InterPro" id="IPR037185">
    <property type="entry name" value="EmrE-like"/>
</dbReference>
<dbReference type="GO" id="GO:0031460">
    <property type="term" value="P:glycine betaine transport"/>
    <property type="evidence" value="ECO:0007669"/>
    <property type="project" value="TreeGrafter"/>
</dbReference>
<dbReference type="EMBL" id="FNGP01000001">
    <property type="protein sequence ID" value="SDL19693.1"/>
    <property type="molecule type" value="Genomic_DNA"/>
</dbReference>
<evidence type="ECO:0000256" key="1">
    <source>
        <dbReference type="ARBA" id="ARBA00004651"/>
    </source>
</evidence>
<dbReference type="PANTHER" id="PTHR30561">
    <property type="entry name" value="SMR FAMILY PROTON-DEPENDENT DRUG EFFLUX TRANSPORTER SUGE"/>
    <property type="match status" value="1"/>
</dbReference>
<organism evidence="9 10">
    <name type="scientific">Tessaracoccus oleiagri</name>
    <dbReference type="NCBI Taxonomy" id="686624"/>
    <lineage>
        <taxon>Bacteria</taxon>
        <taxon>Bacillati</taxon>
        <taxon>Actinomycetota</taxon>
        <taxon>Actinomycetes</taxon>
        <taxon>Propionibacteriales</taxon>
        <taxon>Propionibacteriaceae</taxon>
        <taxon>Tessaracoccus</taxon>
    </lineage>
</organism>
<evidence type="ECO:0000313" key="9">
    <source>
        <dbReference type="EMBL" id="SDL19693.1"/>
    </source>
</evidence>